<evidence type="ECO:0000256" key="1">
    <source>
        <dbReference type="ARBA" id="ARBA00022741"/>
    </source>
</evidence>
<protein>
    <submittedName>
        <fullName evidence="7">Putative metal chaperone YciC</fullName>
    </submittedName>
</protein>
<evidence type="ECO:0000259" key="6">
    <source>
        <dbReference type="SMART" id="SM00833"/>
    </source>
</evidence>
<proteinExistence type="inferred from homology"/>
<dbReference type="Proteomes" id="UP000077868">
    <property type="component" value="Chromosome"/>
</dbReference>
<dbReference type="EMBL" id="CP015079">
    <property type="protein sequence ID" value="ANH37093.1"/>
    <property type="molecule type" value="Genomic_DNA"/>
</dbReference>
<feature type="domain" description="CobW C-terminal" evidence="6">
    <location>
        <begin position="217"/>
        <end position="308"/>
    </location>
</feature>
<keyword evidence="8" id="KW-1185">Reference proteome</keyword>
<dbReference type="AlphaFoldDB" id="A0A1A9GHK9"/>
<keyword evidence="3" id="KW-0143">Chaperone</keyword>
<dbReference type="CDD" id="cd03112">
    <property type="entry name" value="CobW-like"/>
    <property type="match status" value="1"/>
</dbReference>
<dbReference type="Pfam" id="PF02492">
    <property type="entry name" value="cobW"/>
    <property type="match status" value="1"/>
</dbReference>
<dbReference type="Gene3D" id="3.40.50.300">
    <property type="entry name" value="P-loop containing nucleotide triphosphate hydrolases"/>
    <property type="match status" value="1"/>
</dbReference>
<evidence type="ECO:0000256" key="2">
    <source>
        <dbReference type="ARBA" id="ARBA00022801"/>
    </source>
</evidence>
<dbReference type="OrthoDB" id="9808822at2"/>
<gene>
    <name evidence="7" type="primary">yciC</name>
    <name evidence="7" type="ORF">I601_0641</name>
</gene>
<dbReference type="SUPFAM" id="SSF90002">
    <property type="entry name" value="Hypothetical protein YjiA, C-terminal domain"/>
    <property type="match status" value="1"/>
</dbReference>
<dbReference type="STRING" id="1300347.I601_0641"/>
<evidence type="ECO:0000313" key="8">
    <source>
        <dbReference type="Proteomes" id="UP000077868"/>
    </source>
</evidence>
<keyword evidence="2" id="KW-0378">Hydrolase</keyword>
<evidence type="ECO:0000256" key="5">
    <source>
        <dbReference type="ARBA" id="ARBA00049117"/>
    </source>
</evidence>
<dbReference type="InterPro" id="IPR027417">
    <property type="entry name" value="P-loop_NTPase"/>
</dbReference>
<dbReference type="InterPro" id="IPR003495">
    <property type="entry name" value="CobW/HypB/UreG_nucleotide-bd"/>
</dbReference>
<accession>A0A1A9GHK9</accession>
<dbReference type="Gene3D" id="3.30.1220.10">
    <property type="entry name" value="CobW-like, C-terminal domain"/>
    <property type="match status" value="1"/>
</dbReference>
<dbReference type="SMART" id="SM00833">
    <property type="entry name" value="CobW_C"/>
    <property type="match status" value="1"/>
</dbReference>
<comment type="catalytic activity">
    <reaction evidence="5">
        <text>GTP + H2O = GDP + phosphate + H(+)</text>
        <dbReference type="Rhea" id="RHEA:19669"/>
        <dbReference type="ChEBI" id="CHEBI:15377"/>
        <dbReference type="ChEBI" id="CHEBI:15378"/>
        <dbReference type="ChEBI" id="CHEBI:37565"/>
        <dbReference type="ChEBI" id="CHEBI:43474"/>
        <dbReference type="ChEBI" id="CHEBI:58189"/>
    </reaction>
    <physiologicalReaction direction="left-to-right" evidence="5">
        <dbReference type="Rhea" id="RHEA:19670"/>
    </physiologicalReaction>
</comment>
<dbReference type="InterPro" id="IPR036627">
    <property type="entry name" value="CobW-likC_sf"/>
</dbReference>
<evidence type="ECO:0000256" key="4">
    <source>
        <dbReference type="ARBA" id="ARBA00034320"/>
    </source>
</evidence>
<organism evidence="7 8">
    <name type="scientific">Nocardioides dokdonensis FR1436</name>
    <dbReference type="NCBI Taxonomy" id="1300347"/>
    <lineage>
        <taxon>Bacteria</taxon>
        <taxon>Bacillati</taxon>
        <taxon>Actinomycetota</taxon>
        <taxon>Actinomycetes</taxon>
        <taxon>Propionibacteriales</taxon>
        <taxon>Nocardioidaceae</taxon>
        <taxon>Nocardioides</taxon>
    </lineage>
</organism>
<comment type="similarity">
    <text evidence="4">Belongs to the SIMIBI class G3E GTPase family. ZNG1 subfamily.</text>
</comment>
<reference evidence="7 8" key="1">
    <citation type="submission" date="2016-03" db="EMBL/GenBank/DDBJ databases">
        <title>Complete genome sequence of a soil Actinobacterium, Nocardioides dokdonensis FR1436.</title>
        <authorList>
            <person name="Kwon S.-K."/>
            <person name="Kim K."/>
            <person name="Kim J.F."/>
        </authorList>
    </citation>
    <scope>NUCLEOTIDE SEQUENCE [LARGE SCALE GENOMIC DNA]</scope>
    <source>
        <strain evidence="7 8">FR1436</strain>
    </source>
</reference>
<keyword evidence="1" id="KW-0547">Nucleotide-binding</keyword>
<dbReference type="InterPro" id="IPR011629">
    <property type="entry name" value="CobW-like_C"/>
</dbReference>
<evidence type="ECO:0000313" key="7">
    <source>
        <dbReference type="EMBL" id="ANH37093.1"/>
    </source>
</evidence>
<sequence length="314" mass="32885">MSPVPPLLVTIVGGYLGSGKTTRLNELLASWEGDPVAVVVNDFGSVNIDASLIRSRDGDLLELENGCVCCDLSEGMASVLDQLRARDPRPAHVVIEVSGVGDPAGVAPWARHPGFALNGTLVCVDAETVRRRATDRWVADTVLAQLRSADVLLPTKVDLVEERQRVEVEGWLRDVAPGTPLATDRGALAALLSSGAALESAVPATSAFPGAHAVDAHRSCSASTSEPVDLDRVRAFLEGLPAGVVRAKGVLRTRQAPTRRTVVQLVGRRLEVREDGDADPAAPSTLVLIATAEPSVPGDLEHALAEAVGPPVTP</sequence>
<dbReference type="RefSeq" id="WP_068106343.1">
    <property type="nucleotide sequence ID" value="NZ_CP015079.1"/>
</dbReference>
<name>A0A1A9GHK9_9ACTN</name>
<dbReference type="SUPFAM" id="SSF52540">
    <property type="entry name" value="P-loop containing nucleoside triphosphate hydrolases"/>
    <property type="match status" value="1"/>
</dbReference>
<dbReference type="InterPro" id="IPR051316">
    <property type="entry name" value="Zinc-reg_GTPase_activator"/>
</dbReference>
<dbReference type="Pfam" id="PF07683">
    <property type="entry name" value="CobW_C"/>
    <property type="match status" value="1"/>
</dbReference>
<dbReference type="PANTHER" id="PTHR13748">
    <property type="entry name" value="COBW-RELATED"/>
    <property type="match status" value="1"/>
</dbReference>
<dbReference type="GO" id="GO:0000166">
    <property type="term" value="F:nucleotide binding"/>
    <property type="evidence" value="ECO:0007669"/>
    <property type="project" value="UniProtKB-KW"/>
</dbReference>
<dbReference type="PATRIC" id="fig|1300347.3.peg.646"/>
<evidence type="ECO:0000256" key="3">
    <source>
        <dbReference type="ARBA" id="ARBA00023186"/>
    </source>
</evidence>
<dbReference type="KEGG" id="ndk:I601_0641"/>
<dbReference type="GO" id="GO:0016787">
    <property type="term" value="F:hydrolase activity"/>
    <property type="evidence" value="ECO:0007669"/>
    <property type="project" value="UniProtKB-KW"/>
</dbReference>